<protein>
    <submittedName>
        <fullName evidence="1">Uncharacterized protein</fullName>
    </submittedName>
</protein>
<comment type="caution">
    <text evidence="1">The sequence shown here is derived from an EMBL/GenBank/DDBJ whole genome shotgun (WGS) entry which is preliminary data.</text>
</comment>
<dbReference type="AlphaFoldDB" id="X1MM11"/>
<organism evidence="1">
    <name type="scientific">marine sediment metagenome</name>
    <dbReference type="NCBI Taxonomy" id="412755"/>
    <lineage>
        <taxon>unclassified sequences</taxon>
        <taxon>metagenomes</taxon>
        <taxon>ecological metagenomes</taxon>
    </lineage>
</organism>
<name>X1MM11_9ZZZZ</name>
<evidence type="ECO:0000313" key="1">
    <source>
        <dbReference type="EMBL" id="GAI15735.1"/>
    </source>
</evidence>
<sequence>MATTIISNGSKWAGEKPDNLKVLFARLKKYQLDKTYEPFIVVSKYKAGFVEFAGNFMGISHVFNIFTDKPQTIKRLTKAINANRQRKDYGDYGN</sequence>
<gene>
    <name evidence="1" type="ORF">S06H3_13648</name>
</gene>
<dbReference type="EMBL" id="BARV01006666">
    <property type="protein sequence ID" value="GAI15735.1"/>
    <property type="molecule type" value="Genomic_DNA"/>
</dbReference>
<accession>X1MM11</accession>
<reference evidence="1" key="1">
    <citation type="journal article" date="2014" name="Front. Microbiol.">
        <title>High frequency of phylogenetically diverse reductive dehalogenase-homologous genes in deep subseafloor sedimentary metagenomes.</title>
        <authorList>
            <person name="Kawai M."/>
            <person name="Futagami T."/>
            <person name="Toyoda A."/>
            <person name="Takaki Y."/>
            <person name="Nishi S."/>
            <person name="Hori S."/>
            <person name="Arai W."/>
            <person name="Tsubouchi T."/>
            <person name="Morono Y."/>
            <person name="Uchiyama I."/>
            <person name="Ito T."/>
            <person name="Fujiyama A."/>
            <person name="Inagaki F."/>
            <person name="Takami H."/>
        </authorList>
    </citation>
    <scope>NUCLEOTIDE SEQUENCE</scope>
    <source>
        <strain evidence="1">Expedition CK06-06</strain>
    </source>
</reference>
<proteinExistence type="predicted"/>